<evidence type="ECO:0000256" key="5">
    <source>
        <dbReference type="SAM" id="MobiDB-lite"/>
    </source>
</evidence>
<dbReference type="GO" id="GO:0042254">
    <property type="term" value="P:ribosome biogenesis"/>
    <property type="evidence" value="ECO:0007669"/>
    <property type="project" value="UniProtKB-KW"/>
</dbReference>
<evidence type="ECO:0000256" key="1">
    <source>
        <dbReference type="ARBA" id="ARBA00004604"/>
    </source>
</evidence>
<feature type="compositionally biased region" description="Basic and acidic residues" evidence="5">
    <location>
        <begin position="190"/>
        <end position="201"/>
    </location>
</feature>
<dbReference type="InterPro" id="IPR020719">
    <property type="entry name" value="RNA3'_term_phos_cycl-like_CS"/>
</dbReference>
<dbReference type="InterPro" id="IPR037136">
    <property type="entry name" value="RNA3'_phos_cyclase_dom_sf"/>
</dbReference>
<organism evidence="8 9">
    <name type="scientific">Trichogramma kaykai</name>
    <dbReference type="NCBI Taxonomy" id="54128"/>
    <lineage>
        <taxon>Eukaryota</taxon>
        <taxon>Metazoa</taxon>
        <taxon>Ecdysozoa</taxon>
        <taxon>Arthropoda</taxon>
        <taxon>Hexapoda</taxon>
        <taxon>Insecta</taxon>
        <taxon>Pterygota</taxon>
        <taxon>Neoptera</taxon>
        <taxon>Endopterygota</taxon>
        <taxon>Hymenoptera</taxon>
        <taxon>Apocrita</taxon>
        <taxon>Proctotrupomorpha</taxon>
        <taxon>Chalcidoidea</taxon>
        <taxon>Trichogrammatidae</taxon>
        <taxon>Trichogramma</taxon>
    </lineage>
</organism>
<comment type="caution">
    <text evidence="8">The sequence shown here is derived from an EMBL/GenBank/DDBJ whole genome shotgun (WGS) entry which is preliminary data.</text>
</comment>
<feature type="domain" description="RNA 3'-terminal phosphate cyclase" evidence="6">
    <location>
        <begin position="267"/>
        <end position="562"/>
    </location>
</feature>
<dbReference type="PANTHER" id="PTHR11096">
    <property type="entry name" value="RNA 3' TERMINAL PHOSPHATE CYCLASE"/>
    <property type="match status" value="1"/>
</dbReference>
<feature type="compositionally biased region" description="Polar residues" evidence="5">
    <location>
        <begin position="252"/>
        <end position="261"/>
    </location>
</feature>
<proteinExistence type="inferred from homology"/>
<feature type="domain" description="RNA 3'-terminal phosphate cyclase insert" evidence="7">
    <location>
        <begin position="405"/>
        <end position="509"/>
    </location>
</feature>
<protein>
    <recommendedName>
        <fullName evidence="10">RNA 3'-terminal phosphate cyclase-like protein</fullName>
    </recommendedName>
</protein>
<keyword evidence="3" id="KW-0690">Ribosome biogenesis</keyword>
<dbReference type="InterPro" id="IPR013792">
    <property type="entry name" value="RNA3'P_cycl/enolpyr_Trfase_a/b"/>
</dbReference>
<dbReference type="Pfam" id="PF05189">
    <property type="entry name" value="RTC_insert"/>
    <property type="match status" value="1"/>
</dbReference>
<dbReference type="GO" id="GO:0005730">
    <property type="term" value="C:nucleolus"/>
    <property type="evidence" value="ECO:0007669"/>
    <property type="project" value="UniProtKB-SubCell"/>
</dbReference>
<reference evidence="8 9" key="1">
    <citation type="journal article" date="2024" name="bioRxiv">
        <title>A reference genome for Trichogramma kaykai: A tiny desert-dwelling parasitoid wasp with competing sex-ratio distorters.</title>
        <authorList>
            <person name="Culotta J."/>
            <person name="Lindsey A.R."/>
        </authorList>
    </citation>
    <scope>NUCLEOTIDE SEQUENCE [LARGE SCALE GENOMIC DNA]</scope>
    <source>
        <strain evidence="8 9">KSX58</strain>
    </source>
</reference>
<dbReference type="InterPro" id="IPR013791">
    <property type="entry name" value="RNA3'-term_phos_cycl_insert"/>
</dbReference>
<sequence length="594" mass="65523">MIFSGKRRRTRATTRPTAIGIEQRRPVRFEFSKLRYDGNDDVRNFTTADFCQPLSKSTFSDESTNDKQSSQKSEPENKQAIDQVEEGTSVPETAPEHKVPEPKSKQDIDQVEEGISVPEATPEPENKQDIDRVEEEASVPEATPEPENKQDIDRVEEEASVPEATPEPENKQDIDRVEEEASVPEATPEPENKQDIDRVEEGASVPEAASEHELSEHKNKRSIDQVNEGESIPKSAPEHKIPDEALRPAKSQKVSDNYPGSRTINNEFEINFLRFVDKMTNGARIVPSETGTSVLYQPGILIGGIVKHECCLDRGIGYILEAAMELAPFCKTPLELTLGGVTSNKIDPSVDRIKDSGIPVLKRFMTGDYEVILTINKRGAAPNGGGEVFFKCSTVKSLKTIQLKDSGLVKRIRGIAYGVRVSPGIPHRMIETAKGSLLKFIPDVYINIDEKKGKSGGKSPGFGITLTAETINGIFYSGEAVSPIRDPNADPCFPEDIGKEAANKLFDEIYRNGTVDSPFQSMTALFMAFSGRDVSKVVIGPFTPAMIQFLRDLKVFTGVTFRLTNVTDDEGNQLQQVHMTCSGIGFSNMSRRAI</sequence>
<dbReference type="EMBL" id="JBJJXI010000111">
    <property type="protein sequence ID" value="KAL3391253.1"/>
    <property type="molecule type" value="Genomic_DNA"/>
</dbReference>
<gene>
    <name evidence="8" type="ORF">TKK_013988</name>
</gene>
<dbReference type="Gene3D" id="3.30.360.20">
    <property type="entry name" value="RNA 3'-terminal phosphate cyclase, insert domain"/>
    <property type="match status" value="1"/>
</dbReference>
<dbReference type="Gene3D" id="3.65.10.20">
    <property type="entry name" value="RNA 3'-terminal phosphate cyclase domain"/>
    <property type="match status" value="1"/>
</dbReference>
<dbReference type="Pfam" id="PF01137">
    <property type="entry name" value="RTC"/>
    <property type="match status" value="1"/>
</dbReference>
<dbReference type="Proteomes" id="UP001627154">
    <property type="component" value="Unassembled WGS sequence"/>
</dbReference>
<feature type="compositionally biased region" description="Basic and acidic residues" evidence="5">
    <location>
        <begin position="236"/>
        <end position="247"/>
    </location>
</feature>
<dbReference type="InterPro" id="IPR023797">
    <property type="entry name" value="RNA3'_phos_cyclase_dom"/>
</dbReference>
<dbReference type="InterPro" id="IPR000228">
    <property type="entry name" value="RNA3'_term_phos_cyc"/>
</dbReference>
<accession>A0ABD2WE34</accession>
<feature type="region of interest" description="Disordered" evidence="5">
    <location>
        <begin position="50"/>
        <end position="261"/>
    </location>
</feature>
<evidence type="ECO:0000256" key="2">
    <source>
        <dbReference type="ARBA" id="ARBA00007089"/>
    </source>
</evidence>
<feature type="compositionally biased region" description="Polar residues" evidence="5">
    <location>
        <begin position="50"/>
        <end position="72"/>
    </location>
</feature>
<dbReference type="AlphaFoldDB" id="A0ABD2WE34"/>
<evidence type="ECO:0000259" key="6">
    <source>
        <dbReference type="Pfam" id="PF01137"/>
    </source>
</evidence>
<feature type="compositionally biased region" description="Basic and acidic residues" evidence="5">
    <location>
        <begin position="209"/>
        <end position="223"/>
    </location>
</feature>
<comment type="subcellular location">
    <subcellularLocation>
        <location evidence="1">Nucleus</location>
        <location evidence="1">Nucleolus</location>
    </subcellularLocation>
</comment>
<evidence type="ECO:0000259" key="7">
    <source>
        <dbReference type="Pfam" id="PF05189"/>
    </source>
</evidence>
<comment type="similarity">
    <text evidence="2">Belongs to the RNA 3'-terminal cyclase family. Type 2 subfamily.</text>
</comment>
<evidence type="ECO:0000313" key="8">
    <source>
        <dbReference type="EMBL" id="KAL3391253.1"/>
    </source>
</evidence>
<feature type="region of interest" description="Disordered" evidence="5">
    <location>
        <begin position="1"/>
        <end position="22"/>
    </location>
</feature>
<dbReference type="SUPFAM" id="SSF55205">
    <property type="entry name" value="EPT/RTPC-like"/>
    <property type="match status" value="1"/>
</dbReference>
<dbReference type="NCBIfam" id="TIGR03400">
    <property type="entry name" value="18S_RNA_Rcl1p"/>
    <property type="match status" value="1"/>
</dbReference>
<keyword evidence="9" id="KW-1185">Reference proteome</keyword>
<dbReference type="PROSITE" id="PS01287">
    <property type="entry name" value="RTC"/>
    <property type="match status" value="1"/>
</dbReference>
<dbReference type="InterPro" id="IPR036553">
    <property type="entry name" value="RPTC_insert"/>
</dbReference>
<dbReference type="PANTHER" id="PTHR11096:SF1">
    <property type="entry name" value="RNA 3'-TERMINAL PHOSPHATE CYCLASE-LIKE PROTEIN"/>
    <property type="match status" value="1"/>
</dbReference>
<keyword evidence="4" id="KW-0539">Nucleus</keyword>
<evidence type="ECO:0000256" key="3">
    <source>
        <dbReference type="ARBA" id="ARBA00022517"/>
    </source>
</evidence>
<evidence type="ECO:0000256" key="4">
    <source>
        <dbReference type="ARBA" id="ARBA00023242"/>
    </source>
</evidence>
<feature type="compositionally biased region" description="Basic residues" evidence="5">
    <location>
        <begin position="1"/>
        <end position="12"/>
    </location>
</feature>
<dbReference type="InterPro" id="IPR016443">
    <property type="entry name" value="RNA3'_term_phos_cyc_type_2"/>
</dbReference>
<evidence type="ECO:0008006" key="10">
    <source>
        <dbReference type="Google" id="ProtNLM"/>
    </source>
</evidence>
<feature type="compositionally biased region" description="Basic and acidic residues" evidence="5">
    <location>
        <begin position="94"/>
        <end position="108"/>
    </location>
</feature>
<name>A0ABD2WE34_9HYME</name>
<evidence type="ECO:0000313" key="9">
    <source>
        <dbReference type="Proteomes" id="UP001627154"/>
    </source>
</evidence>